<feature type="region of interest" description="Disordered" evidence="10">
    <location>
        <begin position="442"/>
        <end position="471"/>
    </location>
</feature>
<gene>
    <name evidence="12" type="ORF">TEA_011038</name>
</gene>
<comment type="caution">
    <text evidence="12">The sequence shown here is derived from an EMBL/GenBank/DDBJ whole genome shotgun (WGS) entry which is preliminary data.</text>
</comment>
<dbReference type="PROSITE" id="PS00108">
    <property type="entry name" value="PROTEIN_KINASE_ST"/>
    <property type="match status" value="1"/>
</dbReference>
<accession>A0A4S4DQ13</accession>
<sequence length="471" mass="52671">MRTPNRQTKANYSNNHRSNSIKRNKSIYFPGISLIPSTISQFLPSSSFSSSSSSSCVTSSMDDGAEHQDVPSLDLSRLKVLSPIGRGAKGVVFLVQTTDTQFLALKAISRASIEKERTSIDSDGSQYRRIFFEQQVLSSFSHPLLPRLRGVIATDKILGYAIDYCPGRDLNSLRNKQTEKMFSDSIIRFYAAELVLALEYLHGLGIVYRDLKPENVLVQESGHLMLVDFDLSVKLSVKSPQTLPIVKSAPKSLPMNKKRRFFCCNSGISPERDLAENDSGSASSSELDSVEKSNSFVGTEEYVAPEIILGKGHDFAVDWWCLGIVSYEMLYGATPFRGSNRNETFNWILKKSPELVGEPTPLRDLIGKLLEKDPKQRISLERIKGHDFFLGVDWDRILEITRPPHIPLRPEQEEDTQGNKTIDVESFVQGVFKIENVVETNMDSESKKNNTGGRVEGLNQSPSPTDNFSVF</sequence>
<dbReference type="Pfam" id="PF00069">
    <property type="entry name" value="Pkinase"/>
    <property type="match status" value="2"/>
</dbReference>
<dbReference type="InterPro" id="IPR000719">
    <property type="entry name" value="Prot_kinase_dom"/>
</dbReference>
<dbReference type="Gene3D" id="3.30.200.20">
    <property type="entry name" value="Phosphorylase Kinase, domain 1"/>
    <property type="match status" value="1"/>
</dbReference>
<comment type="catalytic activity">
    <reaction evidence="9">
        <text>L-seryl-[protein] + ATP = O-phospho-L-seryl-[protein] + ADP + H(+)</text>
        <dbReference type="Rhea" id="RHEA:17989"/>
        <dbReference type="Rhea" id="RHEA-COMP:9863"/>
        <dbReference type="Rhea" id="RHEA-COMP:11604"/>
        <dbReference type="ChEBI" id="CHEBI:15378"/>
        <dbReference type="ChEBI" id="CHEBI:29999"/>
        <dbReference type="ChEBI" id="CHEBI:30616"/>
        <dbReference type="ChEBI" id="CHEBI:83421"/>
        <dbReference type="ChEBI" id="CHEBI:456216"/>
        <dbReference type="EC" id="2.7.11.1"/>
    </reaction>
</comment>
<dbReference type="Proteomes" id="UP000306102">
    <property type="component" value="Unassembled WGS sequence"/>
</dbReference>
<dbReference type="FunFam" id="1.10.510.10:FF:000312">
    <property type="entry name" value="Serine/threonine-protein kinase OXI1"/>
    <property type="match status" value="1"/>
</dbReference>
<keyword evidence="3" id="KW-0723">Serine/threonine-protein kinase</keyword>
<dbReference type="FunFam" id="1.10.510.10:FF:000294">
    <property type="entry name" value="Serine/threonine-protein kinase OXI1"/>
    <property type="match status" value="1"/>
</dbReference>
<evidence type="ECO:0000256" key="2">
    <source>
        <dbReference type="ARBA" id="ARBA00012513"/>
    </source>
</evidence>
<keyword evidence="7" id="KW-0067">ATP-binding</keyword>
<comment type="similarity">
    <text evidence="1">Belongs to the protein kinase superfamily. AGC Ser/Thr protein kinase family.</text>
</comment>
<dbReference type="GO" id="GO:0005524">
    <property type="term" value="F:ATP binding"/>
    <property type="evidence" value="ECO:0007669"/>
    <property type="project" value="UniProtKB-KW"/>
</dbReference>
<evidence type="ECO:0000256" key="1">
    <source>
        <dbReference type="ARBA" id="ARBA00009903"/>
    </source>
</evidence>
<dbReference type="PROSITE" id="PS50011">
    <property type="entry name" value="PROTEIN_KINASE_DOM"/>
    <property type="match status" value="1"/>
</dbReference>
<evidence type="ECO:0000256" key="6">
    <source>
        <dbReference type="ARBA" id="ARBA00022777"/>
    </source>
</evidence>
<dbReference type="PANTHER" id="PTHR45637">
    <property type="entry name" value="FLIPPASE KINASE 1-RELATED"/>
    <property type="match status" value="1"/>
</dbReference>
<evidence type="ECO:0000256" key="10">
    <source>
        <dbReference type="SAM" id="MobiDB-lite"/>
    </source>
</evidence>
<keyword evidence="5" id="KW-0547">Nucleotide-binding</keyword>
<dbReference type="SMART" id="SM00220">
    <property type="entry name" value="S_TKc"/>
    <property type="match status" value="1"/>
</dbReference>
<evidence type="ECO:0000256" key="9">
    <source>
        <dbReference type="ARBA" id="ARBA00048679"/>
    </source>
</evidence>
<feature type="compositionally biased region" description="Polar residues" evidence="10">
    <location>
        <begin position="458"/>
        <end position="471"/>
    </location>
</feature>
<dbReference type="SUPFAM" id="SSF56112">
    <property type="entry name" value="Protein kinase-like (PK-like)"/>
    <property type="match status" value="1"/>
</dbReference>
<protein>
    <recommendedName>
        <fullName evidence="2">non-specific serine/threonine protein kinase</fullName>
        <ecNumber evidence="2">2.7.11.1</ecNumber>
    </recommendedName>
</protein>
<name>A0A4S4DQ13_CAMSN</name>
<evidence type="ECO:0000313" key="12">
    <source>
        <dbReference type="EMBL" id="THG04326.1"/>
    </source>
</evidence>
<evidence type="ECO:0000256" key="4">
    <source>
        <dbReference type="ARBA" id="ARBA00022679"/>
    </source>
</evidence>
<evidence type="ECO:0000256" key="5">
    <source>
        <dbReference type="ARBA" id="ARBA00022741"/>
    </source>
</evidence>
<proteinExistence type="inferred from homology"/>
<comment type="catalytic activity">
    <reaction evidence="8">
        <text>L-threonyl-[protein] + ATP = O-phospho-L-threonyl-[protein] + ADP + H(+)</text>
        <dbReference type="Rhea" id="RHEA:46608"/>
        <dbReference type="Rhea" id="RHEA-COMP:11060"/>
        <dbReference type="Rhea" id="RHEA-COMP:11605"/>
        <dbReference type="ChEBI" id="CHEBI:15378"/>
        <dbReference type="ChEBI" id="CHEBI:30013"/>
        <dbReference type="ChEBI" id="CHEBI:30616"/>
        <dbReference type="ChEBI" id="CHEBI:61977"/>
        <dbReference type="ChEBI" id="CHEBI:456216"/>
        <dbReference type="EC" id="2.7.11.1"/>
    </reaction>
</comment>
<dbReference type="AlphaFoldDB" id="A0A4S4DQ13"/>
<reference evidence="12 13" key="1">
    <citation type="journal article" date="2018" name="Proc. Natl. Acad. Sci. U.S.A.">
        <title>Draft genome sequence of Camellia sinensis var. sinensis provides insights into the evolution of the tea genome and tea quality.</title>
        <authorList>
            <person name="Wei C."/>
            <person name="Yang H."/>
            <person name="Wang S."/>
            <person name="Zhao J."/>
            <person name="Liu C."/>
            <person name="Gao L."/>
            <person name="Xia E."/>
            <person name="Lu Y."/>
            <person name="Tai Y."/>
            <person name="She G."/>
            <person name="Sun J."/>
            <person name="Cao H."/>
            <person name="Tong W."/>
            <person name="Gao Q."/>
            <person name="Li Y."/>
            <person name="Deng W."/>
            <person name="Jiang X."/>
            <person name="Wang W."/>
            <person name="Chen Q."/>
            <person name="Zhang S."/>
            <person name="Li H."/>
            <person name="Wu J."/>
            <person name="Wang P."/>
            <person name="Li P."/>
            <person name="Shi C."/>
            <person name="Zheng F."/>
            <person name="Jian J."/>
            <person name="Huang B."/>
            <person name="Shan D."/>
            <person name="Shi M."/>
            <person name="Fang C."/>
            <person name="Yue Y."/>
            <person name="Li F."/>
            <person name="Li D."/>
            <person name="Wei S."/>
            <person name="Han B."/>
            <person name="Jiang C."/>
            <person name="Yin Y."/>
            <person name="Xia T."/>
            <person name="Zhang Z."/>
            <person name="Bennetzen J.L."/>
            <person name="Zhao S."/>
            <person name="Wan X."/>
        </authorList>
    </citation>
    <scope>NUCLEOTIDE SEQUENCE [LARGE SCALE GENOMIC DNA]</scope>
    <source>
        <strain evidence="13">cv. Shuchazao</strain>
        <tissue evidence="12">Leaf</tissue>
    </source>
</reference>
<keyword evidence="13" id="KW-1185">Reference proteome</keyword>
<evidence type="ECO:0000256" key="3">
    <source>
        <dbReference type="ARBA" id="ARBA00022527"/>
    </source>
</evidence>
<evidence type="ECO:0000313" key="13">
    <source>
        <dbReference type="Proteomes" id="UP000306102"/>
    </source>
</evidence>
<dbReference type="GO" id="GO:0004674">
    <property type="term" value="F:protein serine/threonine kinase activity"/>
    <property type="evidence" value="ECO:0007669"/>
    <property type="project" value="UniProtKB-KW"/>
</dbReference>
<dbReference type="InterPro" id="IPR011009">
    <property type="entry name" value="Kinase-like_dom_sf"/>
</dbReference>
<dbReference type="STRING" id="542762.A0A4S4DQ13"/>
<organism evidence="12 13">
    <name type="scientific">Camellia sinensis var. sinensis</name>
    <name type="common">China tea</name>
    <dbReference type="NCBI Taxonomy" id="542762"/>
    <lineage>
        <taxon>Eukaryota</taxon>
        <taxon>Viridiplantae</taxon>
        <taxon>Streptophyta</taxon>
        <taxon>Embryophyta</taxon>
        <taxon>Tracheophyta</taxon>
        <taxon>Spermatophyta</taxon>
        <taxon>Magnoliopsida</taxon>
        <taxon>eudicotyledons</taxon>
        <taxon>Gunneridae</taxon>
        <taxon>Pentapetalae</taxon>
        <taxon>asterids</taxon>
        <taxon>Ericales</taxon>
        <taxon>Theaceae</taxon>
        <taxon>Camellia</taxon>
    </lineage>
</organism>
<keyword evidence="4" id="KW-0808">Transferase</keyword>
<feature type="domain" description="Protein kinase" evidence="11">
    <location>
        <begin position="78"/>
        <end position="389"/>
    </location>
</feature>
<dbReference type="EC" id="2.7.11.1" evidence="2"/>
<evidence type="ECO:0000256" key="8">
    <source>
        <dbReference type="ARBA" id="ARBA00047899"/>
    </source>
</evidence>
<evidence type="ECO:0000256" key="7">
    <source>
        <dbReference type="ARBA" id="ARBA00022840"/>
    </source>
</evidence>
<evidence type="ECO:0000259" key="11">
    <source>
        <dbReference type="PROSITE" id="PS50011"/>
    </source>
</evidence>
<dbReference type="InterPro" id="IPR008271">
    <property type="entry name" value="Ser/Thr_kinase_AS"/>
</dbReference>
<dbReference type="EMBL" id="SDRB02010788">
    <property type="protein sequence ID" value="THG04326.1"/>
    <property type="molecule type" value="Genomic_DNA"/>
</dbReference>
<keyword evidence="6" id="KW-0418">Kinase</keyword>
<dbReference type="Gene3D" id="1.10.510.10">
    <property type="entry name" value="Transferase(Phosphotransferase) domain 1"/>
    <property type="match status" value="2"/>
</dbReference>